<proteinExistence type="predicted"/>
<feature type="transmembrane region" description="Helical" evidence="2">
    <location>
        <begin position="36"/>
        <end position="62"/>
    </location>
</feature>
<feature type="compositionally biased region" description="Low complexity" evidence="1">
    <location>
        <begin position="280"/>
        <end position="298"/>
    </location>
</feature>
<keyword evidence="3" id="KW-0732">Signal</keyword>
<organism evidence="4 5">
    <name type="scientific">Trypanosoma cruzi marinkellei</name>
    <dbReference type="NCBI Taxonomy" id="85056"/>
    <lineage>
        <taxon>Eukaryota</taxon>
        <taxon>Discoba</taxon>
        <taxon>Euglenozoa</taxon>
        <taxon>Kinetoplastea</taxon>
        <taxon>Metakinetoplastina</taxon>
        <taxon>Trypanosomatida</taxon>
        <taxon>Trypanosomatidae</taxon>
        <taxon>Trypanosoma</taxon>
        <taxon>Schizotrypanum</taxon>
    </lineage>
</organism>
<keyword evidence="2" id="KW-0812">Transmembrane</keyword>
<evidence type="ECO:0000313" key="5">
    <source>
        <dbReference type="Proteomes" id="UP000007350"/>
    </source>
</evidence>
<feature type="region of interest" description="Disordered" evidence="1">
    <location>
        <begin position="94"/>
        <end position="298"/>
    </location>
</feature>
<reference evidence="4 5" key="1">
    <citation type="journal article" date="2012" name="BMC Genomics">
        <title>Comparative genomic analysis of human infective Trypanosoma cruzi lineages with the bat-restricted subspecies T. cruzi marinkellei.</title>
        <authorList>
            <person name="Franzen O."/>
            <person name="Talavera-Lopez C."/>
            <person name="Ochaya S."/>
            <person name="Butler C.E."/>
            <person name="Messenger L.A."/>
            <person name="Lewis M.D."/>
            <person name="Llewellyn M.S."/>
            <person name="Marinkelle C.J."/>
            <person name="Tyler K.M."/>
            <person name="Miles M.A."/>
            <person name="Andersson B."/>
        </authorList>
    </citation>
    <scope>NUCLEOTIDE SEQUENCE [LARGE SCALE GENOMIC DNA]</scope>
    <source>
        <strain evidence="4 5">B7</strain>
    </source>
</reference>
<name>K2NJV3_TRYCR</name>
<dbReference type="Proteomes" id="UP000007350">
    <property type="component" value="Unassembled WGS sequence"/>
</dbReference>
<accession>K2NJV3</accession>
<dbReference type="EMBL" id="AHKC01008927">
    <property type="protein sequence ID" value="EKF35131.1"/>
    <property type="molecule type" value="Genomic_DNA"/>
</dbReference>
<gene>
    <name evidence="4" type="ORF">MOQ_002352</name>
</gene>
<dbReference type="AlphaFoldDB" id="K2NJV3"/>
<protein>
    <submittedName>
        <fullName evidence="4">Mucin-associated surface protein (MASP), putative</fullName>
    </submittedName>
</protein>
<feature type="compositionally biased region" description="Polar residues" evidence="1">
    <location>
        <begin position="129"/>
        <end position="140"/>
    </location>
</feature>
<keyword evidence="5" id="KW-1185">Reference proteome</keyword>
<keyword evidence="2" id="KW-0472">Membrane</keyword>
<feature type="non-terminal residue" evidence="4">
    <location>
        <position position="298"/>
    </location>
</feature>
<keyword evidence="2" id="KW-1133">Transmembrane helix</keyword>
<feature type="signal peptide" evidence="3">
    <location>
        <begin position="1"/>
        <end position="20"/>
    </location>
</feature>
<evidence type="ECO:0000256" key="1">
    <source>
        <dbReference type="SAM" id="MobiDB-lite"/>
    </source>
</evidence>
<evidence type="ECO:0000256" key="3">
    <source>
        <dbReference type="SAM" id="SignalP"/>
    </source>
</evidence>
<feature type="compositionally biased region" description="Low complexity" evidence="1">
    <location>
        <begin position="182"/>
        <end position="198"/>
    </location>
</feature>
<feature type="compositionally biased region" description="Polar residues" evidence="1">
    <location>
        <begin position="209"/>
        <end position="231"/>
    </location>
</feature>
<feature type="chain" id="PRO_5003865536" evidence="3">
    <location>
        <begin position="21"/>
        <end position="298"/>
    </location>
</feature>
<evidence type="ECO:0000256" key="2">
    <source>
        <dbReference type="SAM" id="Phobius"/>
    </source>
</evidence>
<evidence type="ECO:0000313" key="4">
    <source>
        <dbReference type="EMBL" id="EKF35131.1"/>
    </source>
</evidence>
<sequence>MGRRVAQGLFSSFLLLCVDGELVCAEGYTQVTGVMAMMMAGRVLLVCVLCVLWCGAGGGYAWNLDANIRNHYYGPNGVFCKSFPNTSFCDETTVDKPPTPAAESSVAVGKAEPGGKGSGQASAGDSAGEQDQSPLENGSVKSEEEEGTHEPQPPEGNETGTPELNTTREGETEALPPPQPPSSSLSAPPVSSGSSALPKPAAEGDSESSDTTTEPQAADNSQLQTQLTTHGNETETEAPTPTEVPPAGGPENSTEKTDSDRPEEESEGTQESQLPHGNETETPTTATVTADQTNATMM</sequence>
<comment type="caution">
    <text evidence="4">The sequence shown here is derived from an EMBL/GenBank/DDBJ whole genome shotgun (WGS) entry which is preliminary data.</text>
</comment>